<evidence type="ECO:0000313" key="2">
    <source>
        <dbReference type="Proteomes" id="UP000799118"/>
    </source>
</evidence>
<evidence type="ECO:0000313" key="1">
    <source>
        <dbReference type="EMBL" id="KAE9408687.1"/>
    </source>
</evidence>
<dbReference type="Proteomes" id="UP000799118">
    <property type="component" value="Unassembled WGS sequence"/>
</dbReference>
<dbReference type="PANTHER" id="PTHR36423">
    <property type="entry name" value="AFR070WP"/>
    <property type="match status" value="1"/>
</dbReference>
<reference evidence="1" key="1">
    <citation type="journal article" date="2019" name="Environ. Microbiol.">
        <title>Fungal ecological strategies reflected in gene transcription - a case study of two litter decomposers.</title>
        <authorList>
            <person name="Barbi F."/>
            <person name="Kohler A."/>
            <person name="Barry K."/>
            <person name="Baskaran P."/>
            <person name="Daum C."/>
            <person name="Fauchery L."/>
            <person name="Ihrmark K."/>
            <person name="Kuo A."/>
            <person name="LaButti K."/>
            <person name="Lipzen A."/>
            <person name="Morin E."/>
            <person name="Grigoriev I.V."/>
            <person name="Henrissat B."/>
            <person name="Lindahl B."/>
            <person name="Martin F."/>
        </authorList>
    </citation>
    <scope>NUCLEOTIDE SEQUENCE</scope>
    <source>
        <strain evidence="1">JB14</strain>
    </source>
</reference>
<proteinExistence type="predicted"/>
<dbReference type="AlphaFoldDB" id="A0A6A4II34"/>
<protein>
    <submittedName>
        <fullName evidence="1">Uncharacterized protein</fullName>
    </submittedName>
</protein>
<dbReference type="Gene3D" id="3.30.70.1240">
    <property type="entry name" value="DOPA-like domains"/>
    <property type="match status" value="1"/>
</dbReference>
<dbReference type="InterPro" id="IPR023389">
    <property type="entry name" value="DOPA-like_sf"/>
</dbReference>
<sequence>MDVDSRPVTNLPSVLEHEVKITQTRRILALELRDAVLRLRRDGAFVAVPYFRTNTEPSGPHPIGSYEIWVPSETFSSAFFYICENRGELSVLVHPLSKDQRRDYGPRACWMGPPLPLDISAIPSRPLENTPMYYPSLKLGHSAHGPVLTLDDRKRLGQNVENILKNEREAARAPLD</sequence>
<dbReference type="PANTHER" id="PTHR36423:SF2">
    <property type="entry name" value="AFR070WP"/>
    <property type="match status" value="1"/>
</dbReference>
<dbReference type="SUPFAM" id="SSF143410">
    <property type="entry name" value="DOPA-like"/>
    <property type="match status" value="1"/>
</dbReference>
<keyword evidence="2" id="KW-1185">Reference proteome</keyword>
<dbReference type="OrthoDB" id="9970095at2759"/>
<accession>A0A6A4II34</accession>
<dbReference type="InterPro" id="IPR014980">
    <property type="entry name" value="DOPA_dioxygen"/>
</dbReference>
<name>A0A6A4II34_9AGAR</name>
<organism evidence="1 2">
    <name type="scientific">Gymnopus androsaceus JB14</name>
    <dbReference type="NCBI Taxonomy" id="1447944"/>
    <lineage>
        <taxon>Eukaryota</taxon>
        <taxon>Fungi</taxon>
        <taxon>Dikarya</taxon>
        <taxon>Basidiomycota</taxon>
        <taxon>Agaricomycotina</taxon>
        <taxon>Agaricomycetes</taxon>
        <taxon>Agaricomycetidae</taxon>
        <taxon>Agaricales</taxon>
        <taxon>Marasmiineae</taxon>
        <taxon>Omphalotaceae</taxon>
        <taxon>Gymnopus</taxon>
    </lineage>
</organism>
<gene>
    <name evidence="1" type="ORF">BT96DRAFT_1099783</name>
</gene>
<dbReference type="Pfam" id="PF08883">
    <property type="entry name" value="DOPA_dioxygen"/>
    <property type="match status" value="1"/>
</dbReference>
<dbReference type="EMBL" id="ML769390">
    <property type="protein sequence ID" value="KAE9408687.1"/>
    <property type="molecule type" value="Genomic_DNA"/>
</dbReference>